<proteinExistence type="predicted"/>
<gene>
    <name evidence="2" type="ORF">BDV30DRAFT_223491</name>
</gene>
<evidence type="ECO:0000313" key="2">
    <source>
        <dbReference type="EMBL" id="KAB8277772.1"/>
    </source>
</evidence>
<feature type="region of interest" description="Disordered" evidence="1">
    <location>
        <begin position="1"/>
        <end position="20"/>
    </location>
</feature>
<dbReference type="EMBL" id="ML732771">
    <property type="protein sequence ID" value="KAB8277772.1"/>
    <property type="molecule type" value="Genomic_DNA"/>
</dbReference>
<evidence type="ECO:0000313" key="3">
    <source>
        <dbReference type="Proteomes" id="UP000326289"/>
    </source>
</evidence>
<organism evidence="2 3">
    <name type="scientific">Aspergillus minisclerotigenes</name>
    <dbReference type="NCBI Taxonomy" id="656917"/>
    <lineage>
        <taxon>Eukaryota</taxon>
        <taxon>Fungi</taxon>
        <taxon>Dikarya</taxon>
        <taxon>Ascomycota</taxon>
        <taxon>Pezizomycotina</taxon>
        <taxon>Eurotiomycetes</taxon>
        <taxon>Eurotiomycetidae</taxon>
        <taxon>Eurotiales</taxon>
        <taxon>Aspergillaceae</taxon>
        <taxon>Aspergillus</taxon>
        <taxon>Aspergillus subgen. Circumdati</taxon>
    </lineage>
</organism>
<dbReference type="Proteomes" id="UP000326289">
    <property type="component" value="Unassembled WGS sequence"/>
</dbReference>
<accession>A0A5N6JFY7</accession>
<name>A0A5N6JFY7_9EURO</name>
<protein>
    <submittedName>
        <fullName evidence="2">Uncharacterized protein</fullName>
    </submittedName>
</protein>
<reference evidence="2 3" key="1">
    <citation type="submission" date="2019-04" db="EMBL/GenBank/DDBJ databases">
        <title>Fungal friends and foes A comparative genomics study of 23 Aspergillus species from section Flavi.</title>
        <authorList>
            <consortium name="DOE Joint Genome Institute"/>
            <person name="Kjaerbolling I."/>
            <person name="Vesth T.C."/>
            <person name="Frisvad J.C."/>
            <person name="Nybo J.L."/>
            <person name="Theobald S."/>
            <person name="Kildgaard S."/>
            <person name="Petersen T.I."/>
            <person name="Kuo A."/>
            <person name="Sato A."/>
            <person name="Lyhne E.K."/>
            <person name="Kogle M.E."/>
            <person name="Wiebenga A."/>
            <person name="Kun R.S."/>
            <person name="Lubbers R.J."/>
            <person name="Makela M.R."/>
            <person name="Barry K."/>
            <person name="Chovatia M."/>
            <person name="Clum A."/>
            <person name="Daum C."/>
            <person name="Haridas S."/>
            <person name="He G."/>
            <person name="LaButti K."/>
            <person name="Lipzen A."/>
            <person name="Mondo S."/>
            <person name="Pangilinan J."/>
            <person name="Riley R."/>
            <person name="Salamov A."/>
            <person name="Simmons B.A."/>
            <person name="Magnuson J.K."/>
            <person name="Henrissat B."/>
            <person name="Mortensen U.H."/>
            <person name="Larsen T.O."/>
            <person name="De vries R.P."/>
            <person name="Grigoriev I.V."/>
            <person name="Machida M."/>
            <person name="Baker S.E."/>
            <person name="Andersen M.R."/>
        </authorList>
    </citation>
    <scope>NUCLEOTIDE SEQUENCE [LARGE SCALE GENOMIC DNA]</scope>
    <source>
        <strain evidence="2 3">CBS 117635</strain>
    </source>
</reference>
<evidence type="ECO:0000256" key="1">
    <source>
        <dbReference type="SAM" id="MobiDB-lite"/>
    </source>
</evidence>
<sequence>MVNKEKNEKEKEKVKKKEKEMQEEYEIERLSLTGLQAHVLYHLFGKTNCFGTGISTSTPAFNMKA</sequence>
<dbReference type="AlphaFoldDB" id="A0A5N6JFY7"/>
<keyword evidence="3" id="KW-1185">Reference proteome</keyword>